<dbReference type="InterPro" id="IPR036291">
    <property type="entry name" value="NAD(P)-bd_dom_sf"/>
</dbReference>
<evidence type="ECO:0000313" key="6">
    <source>
        <dbReference type="EMBL" id="KAJ7099904.1"/>
    </source>
</evidence>
<evidence type="ECO:0000259" key="5">
    <source>
        <dbReference type="Pfam" id="PF02826"/>
    </source>
</evidence>
<proteinExistence type="inferred from homology"/>
<feature type="region of interest" description="Disordered" evidence="3">
    <location>
        <begin position="1"/>
        <end position="35"/>
    </location>
</feature>
<comment type="similarity">
    <text evidence="2">Belongs to the D-isomer specific 2-hydroxyacid dehydrogenase family.</text>
</comment>
<organism evidence="6 7">
    <name type="scientific">Mycena belliarum</name>
    <dbReference type="NCBI Taxonomy" id="1033014"/>
    <lineage>
        <taxon>Eukaryota</taxon>
        <taxon>Fungi</taxon>
        <taxon>Dikarya</taxon>
        <taxon>Basidiomycota</taxon>
        <taxon>Agaricomycotina</taxon>
        <taxon>Agaricomycetes</taxon>
        <taxon>Agaricomycetidae</taxon>
        <taxon>Agaricales</taxon>
        <taxon>Marasmiineae</taxon>
        <taxon>Mycenaceae</taxon>
        <taxon>Mycena</taxon>
    </lineage>
</organism>
<comment type="caution">
    <text evidence="6">The sequence shown here is derived from an EMBL/GenBank/DDBJ whole genome shotgun (WGS) entry which is preliminary data.</text>
</comment>
<evidence type="ECO:0000256" key="1">
    <source>
        <dbReference type="ARBA" id="ARBA00023002"/>
    </source>
</evidence>
<dbReference type="CDD" id="cd05301">
    <property type="entry name" value="GDH"/>
    <property type="match status" value="1"/>
</dbReference>
<dbReference type="EMBL" id="JARJCN010000006">
    <property type="protein sequence ID" value="KAJ7099904.1"/>
    <property type="molecule type" value="Genomic_DNA"/>
</dbReference>
<accession>A0AAD6UGM5</accession>
<dbReference type="AlphaFoldDB" id="A0AAD6UGM5"/>
<sequence length="390" mass="42079">MPAAVRSRDSVTRPRHSCKSPRMSAGSIPSLSSPNSRLTSLVSHLSNGRPKVVICRDLGPAMPLLMERTDIEVVLWPEDRGCDRAWLLKNIKGAAGALVLLPDPINEEVLQAAGPDLRVISTMSVGYEHIDLPLMAQRNIRVGYTPDVLTEAVADLCVMLALMASRNDGVAYTLVKEGNWPKYAWSPFTFCGPQISTMVSSPTRTVGFLGFGRIAQSTLTRLVAFGVTHCIYSGSATSAPNPARDAALQAKHKLAALERVDLDRLAGESDVLFVLTPGGKDTYHLVDAAFLQKMKPMSVLVNASRGTVVDSDALATALREKWIWGAGLDVVEGEPKINGDHPLVREPKCVMVPHIASATFETRMAMATRAIENLLGGVFGTEMPAELGDR</sequence>
<evidence type="ECO:0008006" key="8">
    <source>
        <dbReference type="Google" id="ProtNLM"/>
    </source>
</evidence>
<dbReference type="Pfam" id="PF02826">
    <property type="entry name" value="2-Hacid_dh_C"/>
    <property type="match status" value="1"/>
</dbReference>
<keyword evidence="1 2" id="KW-0560">Oxidoreductase</keyword>
<dbReference type="SUPFAM" id="SSF51735">
    <property type="entry name" value="NAD(P)-binding Rossmann-fold domains"/>
    <property type="match status" value="1"/>
</dbReference>
<reference evidence="6" key="1">
    <citation type="submission" date="2023-03" db="EMBL/GenBank/DDBJ databases">
        <title>Massive genome expansion in bonnet fungi (Mycena s.s.) driven by repeated elements and novel gene families across ecological guilds.</title>
        <authorList>
            <consortium name="Lawrence Berkeley National Laboratory"/>
            <person name="Harder C.B."/>
            <person name="Miyauchi S."/>
            <person name="Viragh M."/>
            <person name="Kuo A."/>
            <person name="Thoen E."/>
            <person name="Andreopoulos B."/>
            <person name="Lu D."/>
            <person name="Skrede I."/>
            <person name="Drula E."/>
            <person name="Henrissat B."/>
            <person name="Morin E."/>
            <person name="Kohler A."/>
            <person name="Barry K."/>
            <person name="LaButti K."/>
            <person name="Morin E."/>
            <person name="Salamov A."/>
            <person name="Lipzen A."/>
            <person name="Mereny Z."/>
            <person name="Hegedus B."/>
            <person name="Baldrian P."/>
            <person name="Stursova M."/>
            <person name="Weitz H."/>
            <person name="Taylor A."/>
            <person name="Grigoriev I.V."/>
            <person name="Nagy L.G."/>
            <person name="Martin F."/>
            <person name="Kauserud H."/>
        </authorList>
    </citation>
    <scope>NUCLEOTIDE SEQUENCE</scope>
    <source>
        <strain evidence="6">CBHHK173m</strain>
    </source>
</reference>
<gene>
    <name evidence="6" type="ORF">B0H15DRAFT_1018252</name>
</gene>
<evidence type="ECO:0000256" key="3">
    <source>
        <dbReference type="SAM" id="MobiDB-lite"/>
    </source>
</evidence>
<evidence type="ECO:0000259" key="4">
    <source>
        <dbReference type="Pfam" id="PF00389"/>
    </source>
</evidence>
<dbReference type="SUPFAM" id="SSF52283">
    <property type="entry name" value="Formate/glycerate dehydrogenase catalytic domain-like"/>
    <property type="match status" value="1"/>
</dbReference>
<feature type="compositionally biased region" description="Basic and acidic residues" evidence="3">
    <location>
        <begin position="1"/>
        <end position="12"/>
    </location>
</feature>
<dbReference type="PANTHER" id="PTHR10996">
    <property type="entry name" value="2-HYDROXYACID DEHYDROGENASE-RELATED"/>
    <property type="match status" value="1"/>
</dbReference>
<dbReference type="GO" id="GO:0030267">
    <property type="term" value="F:glyoxylate reductase (NADPH) activity"/>
    <property type="evidence" value="ECO:0007669"/>
    <property type="project" value="TreeGrafter"/>
</dbReference>
<dbReference type="InterPro" id="IPR006140">
    <property type="entry name" value="D-isomer_DH_NAD-bd"/>
</dbReference>
<dbReference type="InterPro" id="IPR006139">
    <property type="entry name" value="D-isomer_2_OHA_DH_cat_dom"/>
</dbReference>
<protein>
    <recommendedName>
        <fullName evidence="8">Glyoxylate reductase</fullName>
    </recommendedName>
</protein>
<name>A0AAD6UGM5_9AGAR</name>
<dbReference type="Proteomes" id="UP001222325">
    <property type="component" value="Unassembled WGS sequence"/>
</dbReference>
<dbReference type="GO" id="GO:0005829">
    <property type="term" value="C:cytosol"/>
    <property type="evidence" value="ECO:0007669"/>
    <property type="project" value="TreeGrafter"/>
</dbReference>
<dbReference type="GO" id="GO:0016618">
    <property type="term" value="F:hydroxypyruvate reductase [NAD(P)H] activity"/>
    <property type="evidence" value="ECO:0007669"/>
    <property type="project" value="TreeGrafter"/>
</dbReference>
<dbReference type="GO" id="GO:0051287">
    <property type="term" value="F:NAD binding"/>
    <property type="evidence" value="ECO:0007669"/>
    <property type="project" value="InterPro"/>
</dbReference>
<dbReference type="InterPro" id="IPR050223">
    <property type="entry name" value="D-isomer_2-hydroxyacid_DH"/>
</dbReference>
<evidence type="ECO:0000256" key="2">
    <source>
        <dbReference type="RuleBase" id="RU003719"/>
    </source>
</evidence>
<dbReference type="Gene3D" id="3.40.50.720">
    <property type="entry name" value="NAD(P)-binding Rossmann-like Domain"/>
    <property type="match status" value="2"/>
</dbReference>
<dbReference type="Pfam" id="PF00389">
    <property type="entry name" value="2-Hacid_dh"/>
    <property type="match status" value="1"/>
</dbReference>
<feature type="domain" description="D-isomer specific 2-hydroxyacid dehydrogenase NAD-binding" evidence="5">
    <location>
        <begin position="158"/>
        <end position="356"/>
    </location>
</feature>
<dbReference type="PANTHER" id="PTHR10996:SF277">
    <property type="entry name" value="GLYOXYLATE REDUCTASE_HYDROXYPYRUVATE REDUCTASE"/>
    <property type="match status" value="1"/>
</dbReference>
<evidence type="ECO:0000313" key="7">
    <source>
        <dbReference type="Proteomes" id="UP001222325"/>
    </source>
</evidence>
<feature type="domain" description="D-isomer specific 2-hydroxyacid dehydrogenase catalytic" evidence="4">
    <location>
        <begin position="53"/>
        <end position="380"/>
    </location>
</feature>
<keyword evidence="7" id="KW-1185">Reference proteome</keyword>